<dbReference type="EMBL" id="JAODNV010000005">
    <property type="protein sequence ID" value="MCT8989440.1"/>
    <property type="molecule type" value="Genomic_DNA"/>
</dbReference>
<dbReference type="RefSeq" id="WP_261514200.1">
    <property type="nucleotide sequence ID" value="NZ_JAODNV010000005.1"/>
</dbReference>
<evidence type="ECO:0000313" key="3">
    <source>
        <dbReference type="Proteomes" id="UP001149009"/>
    </source>
</evidence>
<keyword evidence="3" id="KW-1185">Reference proteome</keyword>
<name>A0A9X2X5X7_9HYPH</name>
<sequence length="140" mass="15216">MTRRSTGWLAAMLLACTVHATAQEGEEPSLSIELNSLAPVEGTCRLTFVATNRLGEDITHAAYEVVLFNSEGLVERLTVLNFRELPDGETRVRQFDLPDVECDQLGRILVNGGAVCDGVEAGLCMDSLKATTRTDIDFGK</sequence>
<evidence type="ECO:0000313" key="2">
    <source>
        <dbReference type="EMBL" id="MCT8989440.1"/>
    </source>
</evidence>
<comment type="caution">
    <text evidence="2">The sequence shown here is derived from an EMBL/GenBank/DDBJ whole genome shotgun (WGS) entry which is preliminary data.</text>
</comment>
<reference evidence="2" key="1">
    <citation type="submission" date="2022-08" db="EMBL/GenBank/DDBJ databases">
        <title>Chelativorans sichuanense sp. nov., a paraffin oil-degrading bacterium isolated from a mixture of oil-based drill cuttings and paddy soil.</title>
        <authorList>
            <person name="Yu J."/>
            <person name="Liu H."/>
            <person name="Chen Q."/>
        </authorList>
    </citation>
    <scope>NUCLEOTIDE SEQUENCE</scope>
    <source>
        <strain evidence="2">SCAU 2101</strain>
    </source>
</reference>
<feature type="chain" id="PRO_5040967389" description="Tat pathway signal sequence domain protein" evidence="1">
    <location>
        <begin position="21"/>
        <end position="140"/>
    </location>
</feature>
<gene>
    <name evidence="2" type="ORF">NYR54_03885</name>
</gene>
<protein>
    <recommendedName>
        <fullName evidence="4">Tat pathway signal sequence domain protein</fullName>
    </recommendedName>
</protein>
<proteinExistence type="predicted"/>
<feature type="signal peptide" evidence="1">
    <location>
        <begin position="1"/>
        <end position="20"/>
    </location>
</feature>
<accession>A0A9X2X5X7</accession>
<dbReference type="PROSITE" id="PS51257">
    <property type="entry name" value="PROKAR_LIPOPROTEIN"/>
    <property type="match status" value="1"/>
</dbReference>
<evidence type="ECO:0000256" key="1">
    <source>
        <dbReference type="SAM" id="SignalP"/>
    </source>
</evidence>
<organism evidence="2 3">
    <name type="scientific">Chelativorans petroleitrophicus</name>
    <dbReference type="NCBI Taxonomy" id="2975484"/>
    <lineage>
        <taxon>Bacteria</taxon>
        <taxon>Pseudomonadati</taxon>
        <taxon>Pseudomonadota</taxon>
        <taxon>Alphaproteobacteria</taxon>
        <taxon>Hyphomicrobiales</taxon>
        <taxon>Phyllobacteriaceae</taxon>
        <taxon>Chelativorans</taxon>
    </lineage>
</organism>
<dbReference type="AlphaFoldDB" id="A0A9X2X5X7"/>
<evidence type="ECO:0008006" key="4">
    <source>
        <dbReference type="Google" id="ProtNLM"/>
    </source>
</evidence>
<dbReference type="Proteomes" id="UP001149009">
    <property type="component" value="Unassembled WGS sequence"/>
</dbReference>
<keyword evidence="1" id="KW-0732">Signal</keyword>